<dbReference type="AlphaFoldDB" id="A0A0P7BIE1"/>
<organism evidence="1 2">
    <name type="scientific">Neonectria ditissima</name>
    <dbReference type="NCBI Taxonomy" id="78410"/>
    <lineage>
        <taxon>Eukaryota</taxon>
        <taxon>Fungi</taxon>
        <taxon>Dikarya</taxon>
        <taxon>Ascomycota</taxon>
        <taxon>Pezizomycotina</taxon>
        <taxon>Sordariomycetes</taxon>
        <taxon>Hypocreomycetidae</taxon>
        <taxon>Hypocreales</taxon>
        <taxon>Nectriaceae</taxon>
        <taxon>Neonectria</taxon>
    </lineage>
</organism>
<name>A0A0P7BIE1_9HYPO</name>
<evidence type="ECO:0000313" key="1">
    <source>
        <dbReference type="EMBL" id="KPM43290.1"/>
    </source>
</evidence>
<dbReference type="EMBL" id="LKCW01000035">
    <property type="protein sequence ID" value="KPM43290.1"/>
    <property type="molecule type" value="Genomic_DNA"/>
</dbReference>
<accession>A0A0P7BIE1</accession>
<gene>
    <name evidence="1" type="ORF">AK830_g3276</name>
</gene>
<comment type="caution">
    <text evidence="1">The sequence shown here is derived from an EMBL/GenBank/DDBJ whole genome shotgun (WGS) entry which is preliminary data.</text>
</comment>
<dbReference type="OrthoDB" id="5423490at2759"/>
<reference evidence="1 2" key="1">
    <citation type="submission" date="2015-09" db="EMBL/GenBank/DDBJ databases">
        <title>Draft genome of a European isolate of the apple canker pathogen Neonectria ditissima.</title>
        <authorList>
            <person name="Gomez-Cortecero A."/>
            <person name="Harrison R.J."/>
            <person name="Armitage A.D."/>
        </authorList>
    </citation>
    <scope>NUCLEOTIDE SEQUENCE [LARGE SCALE GENOMIC DNA]</scope>
    <source>
        <strain evidence="1 2">R09/05</strain>
    </source>
</reference>
<protein>
    <submittedName>
        <fullName evidence="1">Uncharacterized protein</fullName>
    </submittedName>
</protein>
<dbReference type="Proteomes" id="UP000050424">
    <property type="component" value="Unassembled WGS sequence"/>
</dbReference>
<dbReference type="STRING" id="78410.A0A0P7BIE1"/>
<evidence type="ECO:0000313" key="2">
    <source>
        <dbReference type="Proteomes" id="UP000050424"/>
    </source>
</evidence>
<keyword evidence="2" id="KW-1185">Reference proteome</keyword>
<proteinExistence type="predicted"/>
<sequence length="345" mass="38030">MPPSADDDDTTGVEVTPMMSVRGGPGGLIHQPIHESLTLAALINGNFGVASGTTVDNASNHDWEYIRGAVWNDDPSCLLFDRSSEYNHKYALGSAWCIAYTKGASEWSDFDSRRLKNPTGRSHYGDLQFLHCMASESKEPAAETKRKVMAWLEVMYKLANGEDGITAQTKPTDTKLKEFCPVGSLPPSWETFSYYLSANSGFEGLDIGRRALGSMFHIIQDSYAIGHTRRTPLNREDRISENPLVYKSGTTDRWGAIENFHTYGGQDENLHSHYDHPNDKLPDPGNLGDLSQFDGLIGCRMAVEKCQGLLKLKQAGTKWKEGVEAYLDGDVFALSPTASPANNEV</sequence>